<name>A0A6B3VXK3_9BACI</name>
<reference evidence="2 3" key="1">
    <citation type="submission" date="2020-02" db="EMBL/GenBank/DDBJ databases">
        <title>Bacillus aquiflavi sp. nov., isolated from yellow water of strong flavor Chinese baijiu in Yibin region of China.</title>
        <authorList>
            <person name="Xie J."/>
        </authorList>
    </citation>
    <scope>NUCLEOTIDE SEQUENCE [LARGE SCALE GENOMIC DNA]</scope>
    <source>
        <strain evidence="2 3">3H-10</strain>
    </source>
</reference>
<evidence type="ECO:0000313" key="3">
    <source>
        <dbReference type="Proteomes" id="UP000472971"/>
    </source>
</evidence>
<dbReference type="RefSeq" id="WP_163243227.1">
    <property type="nucleotide sequence ID" value="NZ_CP082780.1"/>
</dbReference>
<gene>
    <name evidence="2" type="ORF">G4D64_15285</name>
    <name evidence="1" type="ORF">H1Z61_15335</name>
</gene>
<dbReference type="InterPro" id="IPR011664">
    <property type="entry name" value="Abi_system_AbiD/AbiF-like"/>
</dbReference>
<evidence type="ECO:0000313" key="4">
    <source>
        <dbReference type="Proteomes" id="UP000570010"/>
    </source>
</evidence>
<dbReference type="Pfam" id="PF07751">
    <property type="entry name" value="Abi_2"/>
    <property type="match status" value="1"/>
</dbReference>
<evidence type="ECO:0000313" key="2">
    <source>
        <dbReference type="EMBL" id="NEY82829.1"/>
    </source>
</evidence>
<organism evidence="2 3">
    <name type="scientific">Bacillus aquiflavi</name>
    <dbReference type="NCBI Taxonomy" id="2672567"/>
    <lineage>
        <taxon>Bacteria</taxon>
        <taxon>Bacillati</taxon>
        <taxon>Bacillota</taxon>
        <taxon>Bacilli</taxon>
        <taxon>Bacillales</taxon>
        <taxon>Bacillaceae</taxon>
        <taxon>Bacillus</taxon>
    </lineage>
</organism>
<evidence type="ECO:0000313" key="1">
    <source>
        <dbReference type="EMBL" id="MBA4538466.1"/>
    </source>
</evidence>
<dbReference type="AlphaFoldDB" id="A0A6B3VXK3"/>
<dbReference type="EMBL" id="JAAIWN010000048">
    <property type="protein sequence ID" value="NEY82829.1"/>
    <property type="molecule type" value="Genomic_DNA"/>
</dbReference>
<sequence>MKPFQTHRQQITILRGRGLTIDNGSTAMRIFERENYYNVINGYKDLFLLKDQNGQAASPEKYIPNTTIEEIYSLFTFDRELRNLFLKYLLIFENSMKSKISYRFSEKFKEPHAYLLFKNYSSSNLNQVLNLIAIISNKIKQKSSEKNNNSIKHYLTVHGNVPLWVLVNDLTLGNISNFYQAIDASLKDKIAKDFSLQFKRDYGATFQIPKESIVDVIKIANLIRNLCAHEERLYNFKLHHQTRTRHNSQLLSIPGNLLDGRLFTMFALLKLVLPKKEHRELKSSLDKLFNSYQNKLTTVPFADILTIMGFDVNWKTYF</sequence>
<reference evidence="1 4" key="2">
    <citation type="submission" date="2020-07" db="EMBL/GenBank/DDBJ databases">
        <authorList>
            <person name="Feng H."/>
        </authorList>
    </citation>
    <scope>NUCLEOTIDE SEQUENCE [LARGE SCALE GENOMIC DNA]</scope>
    <source>
        <strain evidence="1">S-12</strain>
        <strain evidence="4">s-12</strain>
    </source>
</reference>
<keyword evidence="3" id="KW-1185">Reference proteome</keyword>
<dbReference type="Proteomes" id="UP000472971">
    <property type="component" value="Unassembled WGS sequence"/>
</dbReference>
<proteinExistence type="predicted"/>
<dbReference type="Proteomes" id="UP000570010">
    <property type="component" value="Unassembled WGS sequence"/>
</dbReference>
<dbReference type="EMBL" id="JACEIO010000046">
    <property type="protein sequence ID" value="MBA4538466.1"/>
    <property type="molecule type" value="Genomic_DNA"/>
</dbReference>
<accession>A0A6B3VXK3</accession>
<dbReference type="PIRSF" id="PIRSF034934">
    <property type="entry name" value="AbiF_AbiD"/>
    <property type="match status" value="1"/>
</dbReference>
<dbReference type="InterPro" id="IPR017034">
    <property type="entry name" value="Abi_system_AbiD/AbiF"/>
</dbReference>
<protein>
    <submittedName>
        <fullName evidence="2">Abi family protein</fullName>
    </submittedName>
</protein>
<comment type="caution">
    <text evidence="2">The sequence shown here is derived from an EMBL/GenBank/DDBJ whole genome shotgun (WGS) entry which is preliminary data.</text>
</comment>